<keyword evidence="3" id="KW-1185">Reference proteome</keyword>
<feature type="region of interest" description="Disordered" evidence="1">
    <location>
        <begin position="1"/>
        <end position="23"/>
    </location>
</feature>
<feature type="compositionally biased region" description="Polar residues" evidence="1">
    <location>
        <begin position="1"/>
        <end position="20"/>
    </location>
</feature>
<organism evidence="2 3">
    <name type="scientific">Paenarthrobacter aurescens (strain TC1)</name>
    <dbReference type="NCBI Taxonomy" id="290340"/>
    <lineage>
        <taxon>Bacteria</taxon>
        <taxon>Bacillati</taxon>
        <taxon>Actinomycetota</taxon>
        <taxon>Actinomycetes</taxon>
        <taxon>Micrococcales</taxon>
        <taxon>Micrococcaceae</taxon>
        <taxon>Paenarthrobacter</taxon>
    </lineage>
</organism>
<dbReference type="KEGG" id="aau:AAur_0728"/>
<accession>A1R2R7</accession>
<dbReference type="STRING" id="290340.AAur_0728"/>
<evidence type="ECO:0000256" key="1">
    <source>
        <dbReference type="SAM" id="MobiDB-lite"/>
    </source>
</evidence>
<gene>
    <name evidence="2" type="ordered locus">AAur_0728</name>
</gene>
<dbReference type="PANTHER" id="PTHR42941">
    <property type="entry name" value="SLL1037 PROTEIN"/>
    <property type="match status" value="1"/>
</dbReference>
<dbReference type="AlphaFoldDB" id="A1R2R7"/>
<dbReference type="Proteomes" id="UP000000637">
    <property type="component" value="Chromosome"/>
</dbReference>
<dbReference type="CDD" id="cd13569">
    <property type="entry name" value="PBP2_TAXI_TRAP_like_1"/>
    <property type="match status" value="1"/>
</dbReference>
<dbReference type="EMBL" id="CP000474">
    <property type="protein sequence ID" value="ABM07061.1"/>
    <property type="molecule type" value="Genomic_DNA"/>
</dbReference>
<keyword evidence="2" id="KW-0675">Receptor</keyword>
<dbReference type="InterPro" id="IPR011852">
    <property type="entry name" value="TRAP_TAXI"/>
</dbReference>
<dbReference type="PANTHER" id="PTHR42941:SF1">
    <property type="entry name" value="SLL1037 PROTEIN"/>
    <property type="match status" value="1"/>
</dbReference>
<evidence type="ECO:0000313" key="3">
    <source>
        <dbReference type="Proteomes" id="UP000000637"/>
    </source>
</evidence>
<sequence length="357" mass="36911">MARSWSWNRASRTGSLPVSSSHDHGKTVMLEFPVMSRRSVLQTAVALSLGGSLLTATAACTPEEPLQELTVAGGEAGGFYLEFATLLAALLQRERVAGRAVALTTGGSLENIQRVLSGEATFAVALADAAAQAAAPAGKAAQPESKLVALGKVYQNYVHCLVREDSGIRTFTDLAGKAAGVGEVGSGTTLTAGRIIAAAGLSEPDRAVKQVNLGLNQALAALKDGSIDVMIQSGGVPTAPIAAAARDLGVRLLDLSDLIPATRAQSGFFYDRVLIPANSYGDAPAVWTVGVANLLLCRSDLADHVVRQTVELLVEQAQDLVPKSSTGVQFLSPETLINTAGVPLHPAAEAAYRALHG</sequence>
<proteinExistence type="predicted"/>
<dbReference type="eggNOG" id="COG2358">
    <property type="taxonomic scope" value="Bacteria"/>
</dbReference>
<dbReference type="HOGENOM" id="CLU_033215_0_0_11"/>
<evidence type="ECO:0000313" key="2">
    <source>
        <dbReference type="EMBL" id="ABM07061.1"/>
    </source>
</evidence>
<dbReference type="Pfam" id="PF16868">
    <property type="entry name" value="NMT1_3"/>
    <property type="match status" value="1"/>
</dbReference>
<dbReference type="NCBIfam" id="TIGR02122">
    <property type="entry name" value="TRAP_TAXI"/>
    <property type="match status" value="1"/>
</dbReference>
<dbReference type="SUPFAM" id="SSF53850">
    <property type="entry name" value="Periplasmic binding protein-like II"/>
    <property type="match status" value="1"/>
</dbReference>
<dbReference type="Gene3D" id="3.40.190.10">
    <property type="entry name" value="Periplasmic binding protein-like II"/>
    <property type="match status" value="2"/>
</dbReference>
<name>A1R2R7_PAEAT</name>
<reference evidence="2 3" key="1">
    <citation type="journal article" date="2006" name="PLoS Genet.">
        <title>Secrets of soil survival revealed by the genome sequence of Arthrobacter aurescens TC1.</title>
        <authorList>
            <person name="Mongodin E.F."/>
            <person name="Shapir N."/>
            <person name="Daugherty S.C."/>
            <person name="DeBoy R.T."/>
            <person name="Emerson J.B."/>
            <person name="Shvartzbeyn A."/>
            <person name="Radune D."/>
            <person name="Vamathevan J."/>
            <person name="Riggs F."/>
            <person name="Grinberg V."/>
            <person name="Khouri H."/>
            <person name="Wackett L.P."/>
            <person name="Nelson K.E."/>
            <person name="Sadowsky M.J."/>
        </authorList>
    </citation>
    <scope>NUCLEOTIDE SEQUENCE [LARGE SCALE GENOMIC DNA]</scope>
    <source>
        <strain evidence="2 3">TC1</strain>
    </source>
</reference>
<protein>
    <submittedName>
        <fullName evidence="2">TRAP transporter solute receptor, TAXI family</fullName>
    </submittedName>
</protein>